<proteinExistence type="predicted"/>
<sequence length="79" mass="9328">MKNSAMFLVLFVTIFLLVLTVLAFTNIGFSWMFILTVIGKLLVILMVYKVLRDQYTTDKTFEDFYEDYPIGRGRNYIKK</sequence>
<accession>A0A3S8R468</accession>
<reference evidence="2 3" key="1">
    <citation type="submission" date="2018-09" db="EMBL/GenBank/DDBJ databases">
        <title>Insights into the microbiota of Asian seabass (Lates calcarifer) with tenacibaculosis symptoms and description of sp. nov. Tenacibaculum singaporense.</title>
        <authorList>
            <person name="Miyake S."/>
            <person name="Soh M."/>
            <person name="Azman M.N."/>
            <person name="Ngoh S.Y."/>
            <person name="Orban L."/>
        </authorList>
    </citation>
    <scope>NUCLEOTIDE SEQUENCE [LARGE SCALE GENOMIC DNA]</scope>
    <source>
        <strain evidence="2 3">DSM 106434</strain>
    </source>
</reference>
<protein>
    <submittedName>
        <fullName evidence="2">Uncharacterized protein</fullName>
    </submittedName>
</protein>
<organism evidence="2 3">
    <name type="scientific">Tenacibaculum singaporense</name>
    <dbReference type="NCBI Taxonomy" id="2358479"/>
    <lineage>
        <taxon>Bacteria</taxon>
        <taxon>Pseudomonadati</taxon>
        <taxon>Bacteroidota</taxon>
        <taxon>Flavobacteriia</taxon>
        <taxon>Flavobacteriales</taxon>
        <taxon>Flavobacteriaceae</taxon>
        <taxon>Tenacibaculum</taxon>
    </lineage>
</organism>
<evidence type="ECO:0000256" key="1">
    <source>
        <dbReference type="SAM" id="Phobius"/>
    </source>
</evidence>
<feature type="transmembrane region" description="Helical" evidence="1">
    <location>
        <begin position="33"/>
        <end position="51"/>
    </location>
</feature>
<evidence type="ECO:0000313" key="3">
    <source>
        <dbReference type="Proteomes" id="UP000274593"/>
    </source>
</evidence>
<evidence type="ECO:0000313" key="2">
    <source>
        <dbReference type="EMBL" id="AZJ34661.1"/>
    </source>
</evidence>
<gene>
    <name evidence="2" type="ORF">D6T69_03590</name>
</gene>
<keyword evidence="3" id="KW-1185">Reference proteome</keyword>
<dbReference type="KEGG" id="tsig:D6T69_03590"/>
<keyword evidence="1" id="KW-1133">Transmembrane helix</keyword>
<keyword evidence="1" id="KW-0812">Transmembrane</keyword>
<dbReference type="RefSeq" id="WP_125066496.1">
    <property type="nucleotide sequence ID" value="NZ_CP032548.1"/>
</dbReference>
<keyword evidence="1" id="KW-0472">Membrane</keyword>
<name>A0A3S8R468_9FLAO</name>
<dbReference type="EMBL" id="CP032548">
    <property type="protein sequence ID" value="AZJ34661.1"/>
    <property type="molecule type" value="Genomic_DNA"/>
</dbReference>
<dbReference type="AlphaFoldDB" id="A0A3S8R468"/>
<dbReference type="Proteomes" id="UP000274593">
    <property type="component" value="Chromosome"/>
</dbReference>